<gene>
    <name evidence="1" type="ORF">NQ176_g6834</name>
</gene>
<accession>A0ACC1N3J4</accession>
<organism evidence="1 2">
    <name type="scientific">Zarea fungicola</name>
    <dbReference type="NCBI Taxonomy" id="93591"/>
    <lineage>
        <taxon>Eukaryota</taxon>
        <taxon>Fungi</taxon>
        <taxon>Dikarya</taxon>
        <taxon>Ascomycota</taxon>
        <taxon>Pezizomycotina</taxon>
        <taxon>Sordariomycetes</taxon>
        <taxon>Hypocreomycetidae</taxon>
        <taxon>Hypocreales</taxon>
        <taxon>Cordycipitaceae</taxon>
        <taxon>Zarea</taxon>
    </lineage>
</organism>
<keyword evidence="2" id="KW-1185">Reference proteome</keyword>
<name>A0ACC1N3J4_9HYPO</name>
<dbReference type="Proteomes" id="UP001143910">
    <property type="component" value="Unassembled WGS sequence"/>
</dbReference>
<comment type="caution">
    <text evidence="1">The sequence shown here is derived from an EMBL/GenBank/DDBJ whole genome shotgun (WGS) entry which is preliminary data.</text>
</comment>
<sequence length="250" mass="27017">MRLPVAVIASIAPTLAYANGGVDWSFPEAVEKHTRLQDITFGFNMLRSPHASGFYFAQQFKFYGFDDVAYTGIQPRPDDAEGRHIVHAVFSSFIKGTTTTSPLCKPGANGGPGVSCAIDFVGNYTHGYECVVTRGFPKGKDDGRTWQGYIVDAVTGESREMGEWTLPGITSGIEPHQLGFVDYYEFNGGPRPLDCSTLPKVGVSFFAPTSGTKRAGPGILENFTDYGDCESESNFSATEIPNGVHISIGF</sequence>
<dbReference type="EMBL" id="JANJQO010001040">
    <property type="protein sequence ID" value="KAJ2973023.1"/>
    <property type="molecule type" value="Genomic_DNA"/>
</dbReference>
<protein>
    <submittedName>
        <fullName evidence="1">Uncharacterized protein</fullName>
    </submittedName>
</protein>
<proteinExistence type="predicted"/>
<evidence type="ECO:0000313" key="2">
    <source>
        <dbReference type="Proteomes" id="UP001143910"/>
    </source>
</evidence>
<evidence type="ECO:0000313" key="1">
    <source>
        <dbReference type="EMBL" id="KAJ2973023.1"/>
    </source>
</evidence>
<reference evidence="1" key="1">
    <citation type="submission" date="2022-08" db="EMBL/GenBank/DDBJ databases">
        <title>Genome Sequence of Lecanicillium fungicola.</title>
        <authorList>
            <person name="Buettner E."/>
        </authorList>
    </citation>
    <scope>NUCLEOTIDE SEQUENCE</scope>
    <source>
        <strain evidence="1">Babe33</strain>
    </source>
</reference>